<organism evidence="2 3">
    <name type="scientific">Nocardiopsis kunsanensis</name>
    <dbReference type="NCBI Taxonomy" id="141693"/>
    <lineage>
        <taxon>Bacteria</taxon>
        <taxon>Bacillati</taxon>
        <taxon>Actinomycetota</taxon>
        <taxon>Actinomycetes</taxon>
        <taxon>Streptosporangiales</taxon>
        <taxon>Nocardiopsidaceae</taxon>
        <taxon>Nocardiopsis</taxon>
    </lineage>
</organism>
<evidence type="ECO:0000256" key="1">
    <source>
        <dbReference type="SAM" id="MobiDB-lite"/>
    </source>
</evidence>
<accession>A0A918XAJ5</accession>
<feature type="region of interest" description="Disordered" evidence="1">
    <location>
        <begin position="1"/>
        <end position="53"/>
    </location>
</feature>
<reference evidence="2 3" key="1">
    <citation type="journal article" date="2014" name="Int. J. Syst. Evol. Microbiol.">
        <title>Complete genome sequence of Corynebacterium casei LMG S-19264T (=DSM 44701T), isolated from a smear-ripened cheese.</title>
        <authorList>
            <consortium name="US DOE Joint Genome Institute (JGI-PGF)"/>
            <person name="Walter F."/>
            <person name="Albersmeier A."/>
            <person name="Kalinowski J."/>
            <person name="Ruckert C."/>
        </authorList>
    </citation>
    <scope>NUCLEOTIDE SEQUENCE [LARGE SCALE GENOMIC DNA]</scope>
    <source>
        <strain evidence="2 3">KCTC 19473</strain>
    </source>
</reference>
<dbReference type="AlphaFoldDB" id="A0A918XAJ5"/>
<evidence type="ECO:0000313" key="2">
    <source>
        <dbReference type="EMBL" id="GHD22275.1"/>
    </source>
</evidence>
<protein>
    <submittedName>
        <fullName evidence="2">Uncharacterized protein</fullName>
    </submittedName>
</protein>
<keyword evidence="3" id="KW-1185">Reference proteome</keyword>
<gene>
    <name evidence="2" type="ORF">GCM10007147_16360</name>
</gene>
<dbReference type="Proteomes" id="UP000654947">
    <property type="component" value="Unassembled WGS sequence"/>
</dbReference>
<feature type="compositionally biased region" description="Polar residues" evidence="1">
    <location>
        <begin position="9"/>
        <end position="22"/>
    </location>
</feature>
<name>A0A918XAJ5_9ACTN</name>
<proteinExistence type="predicted"/>
<sequence>MGVAAETRATVSANKELSTSAGSAGVAPDLRFEARGAPGGGTGIRKPDAADSY</sequence>
<comment type="caution">
    <text evidence="2">The sequence shown here is derived from an EMBL/GenBank/DDBJ whole genome shotgun (WGS) entry which is preliminary data.</text>
</comment>
<dbReference type="EMBL" id="BMXL01000006">
    <property type="protein sequence ID" value="GHD22275.1"/>
    <property type="molecule type" value="Genomic_DNA"/>
</dbReference>
<evidence type="ECO:0000313" key="3">
    <source>
        <dbReference type="Proteomes" id="UP000654947"/>
    </source>
</evidence>